<accession>A0A8S9PGD3</accession>
<reference evidence="2" key="1">
    <citation type="submission" date="2019-12" db="EMBL/GenBank/DDBJ databases">
        <title>Genome sequencing and annotation of Brassica cretica.</title>
        <authorList>
            <person name="Studholme D.J."/>
            <person name="Sarris P."/>
        </authorList>
    </citation>
    <scope>NUCLEOTIDE SEQUENCE</scope>
    <source>
        <strain evidence="2">PFS-109/04</strain>
        <tissue evidence="2">Leaf</tissue>
    </source>
</reference>
<organism evidence="2 3">
    <name type="scientific">Brassica cretica</name>
    <name type="common">Mustard</name>
    <dbReference type="NCBI Taxonomy" id="69181"/>
    <lineage>
        <taxon>Eukaryota</taxon>
        <taxon>Viridiplantae</taxon>
        <taxon>Streptophyta</taxon>
        <taxon>Embryophyta</taxon>
        <taxon>Tracheophyta</taxon>
        <taxon>Spermatophyta</taxon>
        <taxon>Magnoliopsida</taxon>
        <taxon>eudicotyledons</taxon>
        <taxon>Gunneridae</taxon>
        <taxon>Pentapetalae</taxon>
        <taxon>rosids</taxon>
        <taxon>malvids</taxon>
        <taxon>Brassicales</taxon>
        <taxon>Brassicaceae</taxon>
        <taxon>Brassiceae</taxon>
        <taxon>Brassica</taxon>
    </lineage>
</organism>
<keyword evidence="1" id="KW-0812">Transmembrane</keyword>
<evidence type="ECO:0000313" key="3">
    <source>
        <dbReference type="Proteomes" id="UP000712600"/>
    </source>
</evidence>
<evidence type="ECO:0000256" key="1">
    <source>
        <dbReference type="SAM" id="Phobius"/>
    </source>
</evidence>
<evidence type="ECO:0000313" key="2">
    <source>
        <dbReference type="EMBL" id="KAF3512472.1"/>
    </source>
</evidence>
<dbReference type="Proteomes" id="UP000712600">
    <property type="component" value="Unassembled WGS sequence"/>
</dbReference>
<feature type="transmembrane region" description="Helical" evidence="1">
    <location>
        <begin position="20"/>
        <end position="38"/>
    </location>
</feature>
<keyword evidence="1" id="KW-1133">Transmembrane helix</keyword>
<dbReference type="EMBL" id="QGKX02001521">
    <property type="protein sequence ID" value="KAF3512472.1"/>
    <property type="molecule type" value="Genomic_DNA"/>
</dbReference>
<proteinExistence type="predicted"/>
<keyword evidence="1" id="KW-0472">Membrane</keyword>
<protein>
    <submittedName>
        <fullName evidence="2">Uncharacterized protein</fullName>
    </submittedName>
</protein>
<sequence>MQHMVDTHAVKAIDLYLGPIFFVCDLWVTIKSVAGVSVEENQRWRRSRGGAR</sequence>
<comment type="caution">
    <text evidence="2">The sequence shown here is derived from an EMBL/GenBank/DDBJ whole genome shotgun (WGS) entry which is preliminary data.</text>
</comment>
<dbReference type="AlphaFoldDB" id="A0A8S9PGD3"/>
<gene>
    <name evidence="2" type="ORF">F2Q69_00009354</name>
</gene>
<name>A0A8S9PGD3_BRACR</name>